<evidence type="ECO:0000256" key="7">
    <source>
        <dbReference type="ARBA" id="ARBA00022842"/>
    </source>
</evidence>
<keyword evidence="7" id="KW-0460">Magnesium</keyword>
<reference evidence="13 14" key="2">
    <citation type="submission" date="2017-09" db="EMBL/GenBank/DDBJ databases">
        <title>Bacillus patelloidae sp. nov., isolated from the intestinal tract of a marine limpet.</title>
        <authorList>
            <person name="Liu R."/>
            <person name="Dong C."/>
            <person name="Shao Z."/>
        </authorList>
    </citation>
    <scope>NUCLEOTIDE SEQUENCE [LARGE SCALE GENOMIC DNA]</scope>
    <source>
        <strain evidence="13 14">SA5d-4</strain>
    </source>
</reference>
<dbReference type="PANTHER" id="PTHR43281:SF1">
    <property type="entry name" value="FARNESYL DIPHOSPHATE SYNTHASE"/>
    <property type="match status" value="1"/>
</dbReference>
<dbReference type="GO" id="GO:0005737">
    <property type="term" value="C:cytoplasm"/>
    <property type="evidence" value="ECO:0007669"/>
    <property type="project" value="UniProtKB-ARBA"/>
</dbReference>
<dbReference type="GO" id="GO:0016114">
    <property type="term" value="P:terpenoid biosynthetic process"/>
    <property type="evidence" value="ECO:0007669"/>
    <property type="project" value="UniProtKB-ARBA"/>
</dbReference>
<dbReference type="SUPFAM" id="SSF48576">
    <property type="entry name" value="Terpenoid synthases"/>
    <property type="match status" value="1"/>
</dbReference>
<evidence type="ECO:0000256" key="10">
    <source>
        <dbReference type="ARBA" id="ARBA00032873"/>
    </source>
</evidence>
<evidence type="ECO:0000256" key="8">
    <source>
        <dbReference type="ARBA" id="ARBA00023229"/>
    </source>
</evidence>
<comment type="similarity">
    <text evidence="2 12">Belongs to the FPP/GGPP synthase family.</text>
</comment>
<evidence type="ECO:0000256" key="9">
    <source>
        <dbReference type="ARBA" id="ARBA00032380"/>
    </source>
</evidence>
<dbReference type="EMBL" id="NPIA01000002">
    <property type="protein sequence ID" value="OZM57621.1"/>
    <property type="molecule type" value="Genomic_DNA"/>
</dbReference>
<evidence type="ECO:0000256" key="4">
    <source>
        <dbReference type="ARBA" id="ARBA00015100"/>
    </source>
</evidence>
<dbReference type="Proteomes" id="UP000217083">
    <property type="component" value="Unassembled WGS sequence"/>
</dbReference>
<evidence type="ECO:0000313" key="14">
    <source>
        <dbReference type="Proteomes" id="UP000217083"/>
    </source>
</evidence>
<gene>
    <name evidence="13" type="ORF">CIB95_04415</name>
</gene>
<comment type="catalytic activity">
    <reaction evidence="11">
        <text>isopentenyl diphosphate + (2E)-geranyl diphosphate = (2E,6E)-farnesyl diphosphate + diphosphate</text>
        <dbReference type="Rhea" id="RHEA:19361"/>
        <dbReference type="ChEBI" id="CHEBI:33019"/>
        <dbReference type="ChEBI" id="CHEBI:58057"/>
        <dbReference type="ChEBI" id="CHEBI:128769"/>
        <dbReference type="ChEBI" id="CHEBI:175763"/>
        <dbReference type="EC" id="2.5.1.10"/>
    </reaction>
</comment>
<name>A0A263BV43_9BACI</name>
<keyword evidence="8" id="KW-0414">Isoprene biosynthesis</keyword>
<reference evidence="14" key="1">
    <citation type="submission" date="2017-08" db="EMBL/GenBank/DDBJ databases">
        <authorList>
            <person name="Huang Z."/>
        </authorList>
    </citation>
    <scope>NUCLEOTIDE SEQUENCE [LARGE SCALE GENOMIC DNA]</scope>
    <source>
        <strain evidence="14">SA5d-4</strain>
    </source>
</reference>
<sequence length="300" mass="33016">MNKLPDVDVLSYISETRKNFEKELENYVNDLKCPSLIKDAMLYSLKAGGKRLRPILMIATVEAFGIASKRAFAVASALEMIHTYSLIHDDLPAMDDDDMRRGNPTNHKVFGEANAILAGDALNTLSFEVIASITDPKVTAEMKVELIKELARAAGAEGMVGGQVADLQGEGKQLSLEDLEYIHTHKTGKLLVYAVMAGAILANASPEDKENLRKFAEHLGLAFQIQDDILDIEGDESKIGKPVGSDVQNEKSTYPKLLTLAGAKDKLQYHVSFAQQYLNKCSADTTQLNNLTEYVMNRDH</sequence>
<protein>
    <recommendedName>
        <fullName evidence="4">Farnesyl diphosphate synthase</fullName>
        <ecNumber evidence="3">2.5.1.10</ecNumber>
    </recommendedName>
    <alternativeName>
        <fullName evidence="10">(2E,6E)-farnesyl diphosphate synthase</fullName>
    </alternativeName>
    <alternativeName>
        <fullName evidence="9">Geranyltranstransferase</fullName>
    </alternativeName>
</protein>
<dbReference type="Pfam" id="PF00348">
    <property type="entry name" value="polyprenyl_synt"/>
    <property type="match status" value="1"/>
</dbReference>
<dbReference type="PROSITE" id="PS00444">
    <property type="entry name" value="POLYPRENYL_SYNTHASE_2"/>
    <property type="match status" value="1"/>
</dbReference>
<dbReference type="GO" id="GO:0046872">
    <property type="term" value="F:metal ion binding"/>
    <property type="evidence" value="ECO:0007669"/>
    <property type="project" value="UniProtKB-KW"/>
</dbReference>
<organism evidence="13 14">
    <name type="scientific">Lottiidibacillus patelloidae</name>
    <dbReference type="NCBI Taxonomy" id="2670334"/>
    <lineage>
        <taxon>Bacteria</taxon>
        <taxon>Bacillati</taxon>
        <taxon>Bacillota</taxon>
        <taxon>Bacilli</taxon>
        <taxon>Bacillales</taxon>
        <taxon>Bacillaceae</taxon>
        <taxon>Lottiidibacillus</taxon>
    </lineage>
</organism>
<dbReference type="FunFam" id="1.10.600.10:FF:000001">
    <property type="entry name" value="Geranylgeranyl diphosphate synthase"/>
    <property type="match status" value="1"/>
</dbReference>
<dbReference type="SFLD" id="SFLDS00005">
    <property type="entry name" value="Isoprenoid_Synthase_Type_I"/>
    <property type="match status" value="1"/>
</dbReference>
<dbReference type="SFLD" id="SFLDG01017">
    <property type="entry name" value="Polyprenyl_Transferase_Like"/>
    <property type="match status" value="1"/>
</dbReference>
<dbReference type="AlphaFoldDB" id="A0A263BV43"/>
<evidence type="ECO:0000256" key="2">
    <source>
        <dbReference type="ARBA" id="ARBA00006706"/>
    </source>
</evidence>
<evidence type="ECO:0000256" key="11">
    <source>
        <dbReference type="ARBA" id="ARBA00049399"/>
    </source>
</evidence>
<dbReference type="InterPro" id="IPR053378">
    <property type="entry name" value="Prenyl_diphosphate_synthase"/>
</dbReference>
<keyword evidence="14" id="KW-1185">Reference proteome</keyword>
<dbReference type="InterPro" id="IPR033749">
    <property type="entry name" value="Polyprenyl_synt_CS"/>
</dbReference>
<evidence type="ECO:0000256" key="6">
    <source>
        <dbReference type="ARBA" id="ARBA00022723"/>
    </source>
</evidence>
<dbReference type="Gene3D" id="1.10.600.10">
    <property type="entry name" value="Farnesyl Diphosphate Synthase"/>
    <property type="match status" value="1"/>
</dbReference>
<proteinExistence type="inferred from homology"/>
<keyword evidence="5 12" id="KW-0808">Transferase</keyword>
<dbReference type="NCBIfam" id="NF045485">
    <property type="entry name" value="FPPsyn"/>
    <property type="match status" value="1"/>
</dbReference>
<dbReference type="PANTHER" id="PTHR43281">
    <property type="entry name" value="FARNESYL DIPHOSPHATE SYNTHASE"/>
    <property type="match status" value="1"/>
</dbReference>
<evidence type="ECO:0000313" key="13">
    <source>
        <dbReference type="EMBL" id="OZM57621.1"/>
    </source>
</evidence>
<dbReference type="EC" id="2.5.1.10" evidence="3"/>
<evidence type="ECO:0000256" key="3">
    <source>
        <dbReference type="ARBA" id="ARBA00012439"/>
    </source>
</evidence>
<dbReference type="InterPro" id="IPR008949">
    <property type="entry name" value="Isoprenoid_synthase_dom_sf"/>
</dbReference>
<comment type="caution">
    <text evidence="13">The sequence shown here is derived from an EMBL/GenBank/DDBJ whole genome shotgun (WGS) entry which is preliminary data.</text>
</comment>
<evidence type="ECO:0000256" key="5">
    <source>
        <dbReference type="ARBA" id="ARBA00022679"/>
    </source>
</evidence>
<dbReference type="PROSITE" id="PS00723">
    <property type="entry name" value="POLYPRENYL_SYNTHASE_1"/>
    <property type="match status" value="1"/>
</dbReference>
<accession>A0A263BV43</accession>
<comment type="cofactor">
    <cofactor evidence="1">
        <name>Mg(2+)</name>
        <dbReference type="ChEBI" id="CHEBI:18420"/>
    </cofactor>
</comment>
<keyword evidence="6" id="KW-0479">Metal-binding</keyword>
<dbReference type="CDD" id="cd00685">
    <property type="entry name" value="Trans_IPPS_HT"/>
    <property type="match status" value="1"/>
</dbReference>
<evidence type="ECO:0000256" key="12">
    <source>
        <dbReference type="RuleBase" id="RU004466"/>
    </source>
</evidence>
<evidence type="ECO:0000256" key="1">
    <source>
        <dbReference type="ARBA" id="ARBA00001946"/>
    </source>
</evidence>
<dbReference type="InterPro" id="IPR000092">
    <property type="entry name" value="Polyprenyl_synt"/>
</dbReference>
<dbReference type="GO" id="GO:0004337">
    <property type="term" value="F:(2E,6E)-farnesyl diphosphate synthase activity"/>
    <property type="evidence" value="ECO:0007669"/>
    <property type="project" value="UniProtKB-EC"/>
</dbReference>